<dbReference type="EMBL" id="JADKMA010000168">
    <property type="protein sequence ID" value="MBO8195146.1"/>
    <property type="molecule type" value="Genomic_DNA"/>
</dbReference>
<dbReference type="Pfam" id="PF13783">
    <property type="entry name" value="DUF4177"/>
    <property type="match status" value="1"/>
</dbReference>
<gene>
    <name evidence="1" type="ORF">ITI46_26355</name>
</gene>
<name>A0ABS3XIC5_9ACTN</name>
<dbReference type="RefSeq" id="WP_209242386.1">
    <property type="nucleotide sequence ID" value="NZ_JADKMA010000168.1"/>
</dbReference>
<evidence type="ECO:0000313" key="1">
    <source>
        <dbReference type="EMBL" id="MBO8195146.1"/>
    </source>
</evidence>
<evidence type="ECO:0000313" key="2">
    <source>
        <dbReference type="Proteomes" id="UP001519064"/>
    </source>
</evidence>
<dbReference type="Proteomes" id="UP001519064">
    <property type="component" value="Unassembled WGS sequence"/>
</dbReference>
<comment type="caution">
    <text evidence="1">The sequence shown here is derived from an EMBL/GenBank/DDBJ whole genome shotgun (WGS) entry which is preliminary data.</text>
</comment>
<organism evidence="1 2">
    <name type="scientific">Streptomyces oryzae</name>
    <dbReference type="NCBI Taxonomy" id="1434886"/>
    <lineage>
        <taxon>Bacteria</taxon>
        <taxon>Bacillati</taxon>
        <taxon>Actinomycetota</taxon>
        <taxon>Actinomycetes</taxon>
        <taxon>Kitasatosporales</taxon>
        <taxon>Streptomycetaceae</taxon>
        <taxon>Streptomyces</taxon>
    </lineage>
</organism>
<reference evidence="1 2" key="1">
    <citation type="submission" date="2020-11" db="EMBL/GenBank/DDBJ databases">
        <title>Streptomyces spirodelae sp. nov., isolated from duckweed.</title>
        <authorList>
            <person name="Saimee Y."/>
            <person name="Duangmal K."/>
        </authorList>
    </citation>
    <scope>NUCLEOTIDE SEQUENCE [LARGE SCALE GENOMIC DNA]</scope>
    <source>
        <strain evidence="1 2">S16-07</strain>
    </source>
</reference>
<protein>
    <submittedName>
        <fullName evidence="1">DUF4177 domain-containing protein</fullName>
    </submittedName>
</protein>
<keyword evidence="2" id="KW-1185">Reference proteome</keyword>
<sequence>MSAQWEYKVLTYKLKMKGFDYGQIEKDLNDLGQQGWEAFSTLAPSFGTGQAIEITVLLKKANA</sequence>
<dbReference type="InterPro" id="IPR025234">
    <property type="entry name" value="YjzH-like"/>
</dbReference>
<proteinExistence type="predicted"/>
<accession>A0ABS3XIC5</accession>